<dbReference type="Proteomes" id="UP000278627">
    <property type="component" value="Unassembled WGS sequence"/>
</dbReference>
<dbReference type="EMBL" id="UZAD01013162">
    <property type="protein sequence ID" value="VDN90860.1"/>
    <property type="molecule type" value="Genomic_DNA"/>
</dbReference>
<reference evidence="1 2" key="2">
    <citation type="submission" date="2018-11" db="EMBL/GenBank/DDBJ databases">
        <authorList>
            <consortium name="Pathogen Informatics"/>
        </authorList>
    </citation>
    <scope>NUCLEOTIDE SEQUENCE [LARGE SCALE GENOMIC DNA]</scope>
</reference>
<organism evidence="3">
    <name type="scientific">Brugia pahangi</name>
    <name type="common">Filarial nematode worm</name>
    <dbReference type="NCBI Taxonomy" id="6280"/>
    <lineage>
        <taxon>Eukaryota</taxon>
        <taxon>Metazoa</taxon>
        <taxon>Ecdysozoa</taxon>
        <taxon>Nematoda</taxon>
        <taxon>Chromadorea</taxon>
        <taxon>Rhabditida</taxon>
        <taxon>Spirurina</taxon>
        <taxon>Spiruromorpha</taxon>
        <taxon>Filarioidea</taxon>
        <taxon>Onchocercidae</taxon>
        <taxon>Brugia</taxon>
    </lineage>
</organism>
<gene>
    <name evidence="1" type="ORF">BPAG_LOCUS9674</name>
</gene>
<accession>A0A0N4TMN3</accession>
<evidence type="ECO:0000313" key="3">
    <source>
        <dbReference type="WBParaSite" id="BPAG_0000971201-mRNA-1"/>
    </source>
</evidence>
<dbReference type="WBParaSite" id="BPAG_0000971201-mRNA-1">
    <property type="protein sequence ID" value="BPAG_0000971201-mRNA-1"/>
    <property type="gene ID" value="BPAG_0000971201"/>
</dbReference>
<evidence type="ECO:0000313" key="2">
    <source>
        <dbReference type="Proteomes" id="UP000278627"/>
    </source>
</evidence>
<keyword evidence="2" id="KW-1185">Reference proteome</keyword>
<proteinExistence type="predicted"/>
<protein>
    <submittedName>
        <fullName evidence="3">LisH domain-containing protein</fullName>
    </submittedName>
</protein>
<sequence>MYTWKIIMELFGGFSIYHLIFLANELDAITAGPVCSRTFSEQDMEIQSTTHRASSLLCCGQDMKMQPTVITKEKKLMELLTSLKKRHSICEPQQSLIHEIDNGAVARQSLINYSNLFQSSLGSRLVKFMLENGAYDYGRPFVLEDTSKYYLAKFISKNFMKSCDDMY</sequence>
<reference evidence="3" key="1">
    <citation type="submission" date="2017-02" db="UniProtKB">
        <authorList>
            <consortium name="WormBaseParasite"/>
        </authorList>
    </citation>
    <scope>IDENTIFICATION</scope>
</reference>
<name>A0A0N4TMN3_BRUPA</name>
<dbReference type="AlphaFoldDB" id="A0A0N4TMN3"/>
<evidence type="ECO:0000313" key="1">
    <source>
        <dbReference type="EMBL" id="VDN90860.1"/>
    </source>
</evidence>